<dbReference type="AlphaFoldDB" id="A0A1N6FIH7"/>
<dbReference type="SUPFAM" id="SSF55315">
    <property type="entry name" value="L30e-like"/>
    <property type="match status" value="1"/>
</dbReference>
<organism evidence="5 6">
    <name type="scientific">Sulfurivirga caldicuralii</name>
    <dbReference type="NCBI Taxonomy" id="364032"/>
    <lineage>
        <taxon>Bacteria</taxon>
        <taxon>Pseudomonadati</taxon>
        <taxon>Pseudomonadota</taxon>
        <taxon>Gammaproteobacteria</taxon>
        <taxon>Thiotrichales</taxon>
        <taxon>Piscirickettsiaceae</taxon>
        <taxon>Sulfurivirga</taxon>
    </lineage>
</organism>
<proteinExistence type="inferred from homology"/>
<dbReference type="InterPro" id="IPR004441">
    <property type="entry name" value="rRNA_MeTrfase_TrmH"/>
</dbReference>
<dbReference type="FunFam" id="3.40.1280.10:FF:000008">
    <property type="entry name" value="Group 3 RNA methyltransferase TrmH"/>
    <property type="match status" value="1"/>
</dbReference>
<dbReference type="Gene3D" id="3.30.1330.30">
    <property type="match status" value="1"/>
</dbReference>
<feature type="domain" description="RNA 2-O ribose methyltransferase substrate binding" evidence="4">
    <location>
        <begin position="4"/>
        <end position="78"/>
    </location>
</feature>
<accession>A0A1N6FIH7</accession>
<dbReference type="Proteomes" id="UP000198461">
    <property type="component" value="Unassembled WGS sequence"/>
</dbReference>
<reference evidence="5 6" key="1">
    <citation type="submission" date="2016-11" db="EMBL/GenBank/DDBJ databases">
        <authorList>
            <person name="Jaros S."/>
            <person name="Januszkiewicz K."/>
            <person name="Wedrychowicz H."/>
        </authorList>
    </citation>
    <scope>NUCLEOTIDE SEQUENCE [LARGE SCALE GENOMIC DNA]</scope>
    <source>
        <strain evidence="5 6">DSM 17737</strain>
    </source>
</reference>
<dbReference type="InterPro" id="IPR029026">
    <property type="entry name" value="tRNA_m1G_MTases_N"/>
</dbReference>
<gene>
    <name evidence="5" type="ORF">SAMN05443662_1093</name>
</gene>
<dbReference type="InterPro" id="IPR029064">
    <property type="entry name" value="Ribosomal_eL30-like_sf"/>
</dbReference>
<keyword evidence="3 5" id="KW-0808">Transferase</keyword>
<dbReference type="Pfam" id="PF00588">
    <property type="entry name" value="SpoU_methylase"/>
    <property type="match status" value="1"/>
</dbReference>
<evidence type="ECO:0000256" key="1">
    <source>
        <dbReference type="ARBA" id="ARBA00007228"/>
    </source>
</evidence>
<evidence type="ECO:0000256" key="2">
    <source>
        <dbReference type="ARBA" id="ARBA00022603"/>
    </source>
</evidence>
<dbReference type="Pfam" id="PF08032">
    <property type="entry name" value="SpoU_sub_bind"/>
    <property type="match status" value="1"/>
</dbReference>
<evidence type="ECO:0000256" key="3">
    <source>
        <dbReference type="ARBA" id="ARBA00022679"/>
    </source>
</evidence>
<sequence>MSDWVYGLHAVEKLLKQGGQGVCRLVMGRGRLNTRQQKLQQLAQKQGITVDFADRRFFERFEGVHQGVVAELAKSASPRFTETDLPELIGSVEQPLIVFLDEVQDPHNLGAILRTCDATGAQAIVIPKHQSVGVTPVVRKVASGAAETIPVIAVNNLARAMEAAKEAGLWLVGLAGETDTVLFQQDLTGPVGLVLGAEGKGLRRLTREQCDFICALPMVGSVESLNVSVAAGVALYETLRQRRYA</sequence>
<keyword evidence="6" id="KW-1185">Reference proteome</keyword>
<dbReference type="CDD" id="cd18103">
    <property type="entry name" value="SpoU-like_RlmB"/>
    <property type="match status" value="1"/>
</dbReference>
<dbReference type="PANTHER" id="PTHR46429:SF1">
    <property type="entry name" value="23S RRNA (GUANOSINE-2'-O-)-METHYLTRANSFERASE RLMB"/>
    <property type="match status" value="1"/>
</dbReference>
<dbReference type="SUPFAM" id="SSF75217">
    <property type="entry name" value="alpha/beta knot"/>
    <property type="match status" value="1"/>
</dbReference>
<dbReference type="OrthoDB" id="9785673at2"/>
<comment type="similarity">
    <text evidence="1">Belongs to the class IV-like SAM-binding methyltransferase superfamily. RNA methyltransferase TrmH family.</text>
</comment>
<evidence type="ECO:0000259" key="4">
    <source>
        <dbReference type="SMART" id="SM00967"/>
    </source>
</evidence>
<protein>
    <submittedName>
        <fullName evidence="5">23S rRNA Gm-2251 2'-O-methyltransferase</fullName>
    </submittedName>
</protein>
<dbReference type="NCBIfam" id="TIGR00186">
    <property type="entry name" value="rRNA_methyl_3"/>
    <property type="match status" value="1"/>
</dbReference>
<dbReference type="SMART" id="SM00967">
    <property type="entry name" value="SpoU_sub_bind"/>
    <property type="match status" value="1"/>
</dbReference>
<dbReference type="RefSeq" id="WP_074201360.1">
    <property type="nucleotide sequence ID" value="NZ_FSRE01000002.1"/>
</dbReference>
<keyword evidence="2 5" id="KW-0489">Methyltransferase</keyword>
<dbReference type="InterPro" id="IPR001537">
    <property type="entry name" value="SpoU_MeTrfase"/>
</dbReference>
<dbReference type="Gene3D" id="3.40.1280.10">
    <property type="match status" value="1"/>
</dbReference>
<name>A0A1N6FIH7_9GAMM</name>
<dbReference type="GO" id="GO:0032259">
    <property type="term" value="P:methylation"/>
    <property type="evidence" value="ECO:0007669"/>
    <property type="project" value="UniProtKB-KW"/>
</dbReference>
<dbReference type="PANTHER" id="PTHR46429">
    <property type="entry name" value="23S RRNA (GUANOSINE-2'-O-)-METHYLTRANSFERASE RLMB"/>
    <property type="match status" value="1"/>
</dbReference>
<dbReference type="InterPro" id="IPR013123">
    <property type="entry name" value="SpoU_subst-bd"/>
</dbReference>
<dbReference type="EMBL" id="FSRE01000002">
    <property type="protein sequence ID" value="SIN95079.1"/>
    <property type="molecule type" value="Genomic_DNA"/>
</dbReference>
<evidence type="ECO:0000313" key="5">
    <source>
        <dbReference type="EMBL" id="SIN95079.1"/>
    </source>
</evidence>
<dbReference type="InterPro" id="IPR029028">
    <property type="entry name" value="Alpha/beta_knot_MTases"/>
</dbReference>
<dbReference type="GO" id="GO:0005829">
    <property type="term" value="C:cytosol"/>
    <property type="evidence" value="ECO:0007669"/>
    <property type="project" value="TreeGrafter"/>
</dbReference>
<dbReference type="GO" id="GO:0008173">
    <property type="term" value="F:RNA methyltransferase activity"/>
    <property type="evidence" value="ECO:0007669"/>
    <property type="project" value="InterPro"/>
</dbReference>
<dbReference type="STRING" id="364032.SAMN05443662_1093"/>
<dbReference type="GO" id="GO:0006396">
    <property type="term" value="P:RNA processing"/>
    <property type="evidence" value="ECO:0007669"/>
    <property type="project" value="InterPro"/>
</dbReference>
<dbReference type="GO" id="GO:0003723">
    <property type="term" value="F:RNA binding"/>
    <property type="evidence" value="ECO:0007669"/>
    <property type="project" value="InterPro"/>
</dbReference>
<evidence type="ECO:0000313" key="6">
    <source>
        <dbReference type="Proteomes" id="UP000198461"/>
    </source>
</evidence>